<evidence type="ECO:0000313" key="4">
    <source>
        <dbReference type="EMBL" id="MBD1428879.1"/>
    </source>
</evidence>
<gene>
    <name evidence="4" type="ORF">H8B04_04730</name>
</gene>
<dbReference type="Gene3D" id="3.55.50.30">
    <property type="match status" value="1"/>
</dbReference>
<evidence type="ECO:0000259" key="2">
    <source>
        <dbReference type="Pfam" id="PF04773"/>
    </source>
</evidence>
<evidence type="ECO:0000256" key="1">
    <source>
        <dbReference type="SAM" id="Phobius"/>
    </source>
</evidence>
<accession>A0ABR7YC47</accession>
<dbReference type="InterPro" id="IPR032508">
    <property type="entry name" value="FecR_C"/>
</dbReference>
<comment type="caution">
    <text evidence="4">The sequence shown here is derived from an EMBL/GenBank/DDBJ whole genome shotgun (WGS) entry which is preliminary data.</text>
</comment>
<dbReference type="RefSeq" id="WP_190301625.1">
    <property type="nucleotide sequence ID" value="NZ_JACOIJ010000006.1"/>
</dbReference>
<feature type="transmembrane region" description="Helical" evidence="1">
    <location>
        <begin position="73"/>
        <end position="91"/>
    </location>
</feature>
<dbReference type="InterPro" id="IPR006860">
    <property type="entry name" value="FecR"/>
</dbReference>
<keyword evidence="5" id="KW-1185">Reference proteome</keyword>
<proteinExistence type="predicted"/>
<dbReference type="Proteomes" id="UP000651271">
    <property type="component" value="Unassembled WGS sequence"/>
</dbReference>
<keyword evidence="1" id="KW-0812">Transmembrane</keyword>
<dbReference type="PANTHER" id="PTHR30273">
    <property type="entry name" value="PERIPLASMIC SIGNAL SENSOR AND SIGMA FACTOR ACTIVATOR FECR-RELATED"/>
    <property type="match status" value="1"/>
</dbReference>
<dbReference type="Pfam" id="PF04773">
    <property type="entry name" value="FecR"/>
    <property type="match status" value="1"/>
</dbReference>
<evidence type="ECO:0000313" key="5">
    <source>
        <dbReference type="Proteomes" id="UP000651271"/>
    </source>
</evidence>
<name>A0ABR7YC47_9SPHI</name>
<reference evidence="4 5" key="1">
    <citation type="submission" date="2020-08" db="EMBL/GenBank/DDBJ databases">
        <title>Sphingobacterium sp. DN04309 isolated from aquaculture water.</title>
        <authorList>
            <person name="Zhang M."/>
        </authorList>
    </citation>
    <scope>NUCLEOTIDE SEQUENCE [LARGE SCALE GENOMIC DNA]</scope>
    <source>
        <strain evidence="4 5">DN04309</strain>
    </source>
</reference>
<organism evidence="4 5">
    <name type="scientific">Sphingobacterium litopenaei</name>
    <dbReference type="NCBI Taxonomy" id="2763500"/>
    <lineage>
        <taxon>Bacteria</taxon>
        <taxon>Pseudomonadati</taxon>
        <taxon>Bacteroidota</taxon>
        <taxon>Sphingobacteriia</taxon>
        <taxon>Sphingobacteriales</taxon>
        <taxon>Sphingobacteriaceae</taxon>
        <taxon>Sphingobacterium</taxon>
    </lineage>
</organism>
<dbReference type="PANTHER" id="PTHR30273:SF2">
    <property type="entry name" value="PROTEIN FECR"/>
    <property type="match status" value="1"/>
</dbReference>
<keyword evidence="1" id="KW-1133">Transmembrane helix</keyword>
<dbReference type="PIRSF" id="PIRSF018266">
    <property type="entry name" value="FecR"/>
    <property type="match status" value="1"/>
</dbReference>
<dbReference type="InterPro" id="IPR012373">
    <property type="entry name" value="Ferrdict_sens_TM"/>
</dbReference>
<dbReference type="Pfam" id="PF16344">
    <property type="entry name" value="FecR_C"/>
    <property type="match status" value="1"/>
</dbReference>
<feature type="domain" description="FecR protein" evidence="2">
    <location>
        <begin position="143"/>
        <end position="239"/>
    </location>
</feature>
<sequence>MHPNQEINEIIQRINQGIASESDKDKLEAWYNSFDDTQSTIYSTFSPDQIKESIWHRVSGQLFNEKIKKFRKLYIASAAAAAVVAAGFFFYPSHAENNKLTSGVRLFDENGNGSVINSSLEDFLDSTKYVGLAGNSTDLNVRVLQTGHGEFIKVILPDGSKVAMNSNTKIQLKKNFGEEGNRIVYLDGEAFFDVKKHNNQKFIVRTKDQSIEVLGTKFNVKSYAKLAETVTVLYEGKIKLRNEQKAVMVAPNEVVTNDGEDLIKVAKDVKHTTSWRQMKFSFEEELIQDVIEQLSNWYGFQIQYQGEIPVQRISGELEQGMKLKDVLLVLENLSGAKCQLSNNILTIQFSK</sequence>
<keyword evidence="1" id="KW-0472">Membrane</keyword>
<dbReference type="Gene3D" id="2.60.120.1440">
    <property type="match status" value="1"/>
</dbReference>
<protein>
    <submittedName>
        <fullName evidence="4">FecR family protein</fullName>
    </submittedName>
</protein>
<feature type="domain" description="Protein FecR C-terminal" evidence="3">
    <location>
        <begin position="279"/>
        <end position="347"/>
    </location>
</feature>
<dbReference type="EMBL" id="JACOIJ010000006">
    <property type="protein sequence ID" value="MBD1428879.1"/>
    <property type="molecule type" value="Genomic_DNA"/>
</dbReference>
<evidence type="ECO:0000259" key="3">
    <source>
        <dbReference type="Pfam" id="PF16344"/>
    </source>
</evidence>